<dbReference type="Gene3D" id="2.60.120.230">
    <property type="match status" value="1"/>
</dbReference>
<dbReference type="EMBL" id="JMCC02000026">
    <property type="protein sequence ID" value="KIG17317.1"/>
    <property type="molecule type" value="Genomic_DNA"/>
</dbReference>
<protein>
    <submittedName>
        <fullName evidence="1">Uncharacterized protein</fullName>
    </submittedName>
</protein>
<organism evidence="1 2">
    <name type="scientific">Enhygromyxa salina</name>
    <dbReference type="NCBI Taxonomy" id="215803"/>
    <lineage>
        <taxon>Bacteria</taxon>
        <taxon>Pseudomonadati</taxon>
        <taxon>Myxococcota</taxon>
        <taxon>Polyangia</taxon>
        <taxon>Nannocystales</taxon>
        <taxon>Nannocystaceae</taxon>
        <taxon>Enhygromyxa</taxon>
    </lineage>
</organism>
<gene>
    <name evidence="1" type="ORF">DB30_03374</name>
</gene>
<evidence type="ECO:0000313" key="2">
    <source>
        <dbReference type="Proteomes" id="UP000031599"/>
    </source>
</evidence>
<dbReference type="AlphaFoldDB" id="A0A0C2DC76"/>
<accession>A0A0C2DC76</accession>
<dbReference type="GO" id="GO:0016715">
    <property type="term" value="F:oxidoreductase activity, acting on paired donors, with incorporation or reduction of molecular oxygen, reduced ascorbate as one donor, and incorporation of one atom of oxygen"/>
    <property type="evidence" value="ECO:0007669"/>
    <property type="project" value="InterPro"/>
</dbReference>
<reference evidence="1 2" key="1">
    <citation type="submission" date="2014-12" db="EMBL/GenBank/DDBJ databases">
        <title>Genome assembly of Enhygromyxa salina DSM 15201.</title>
        <authorList>
            <person name="Sharma G."/>
            <person name="Subramanian S."/>
        </authorList>
    </citation>
    <scope>NUCLEOTIDE SEQUENCE [LARGE SCALE GENOMIC DNA]</scope>
    <source>
        <strain evidence="1 2">DSM 15201</strain>
    </source>
</reference>
<dbReference type="Proteomes" id="UP000031599">
    <property type="component" value="Unassembled WGS sequence"/>
</dbReference>
<name>A0A0C2DC76_9BACT</name>
<sequence>MTEPVTVQFGDRLYVECHFDNNQANQPDGEAPRDQWWGDDKEMCIASVMISR</sequence>
<proteinExistence type="predicted"/>
<evidence type="ECO:0000313" key="1">
    <source>
        <dbReference type="EMBL" id="KIG17317.1"/>
    </source>
</evidence>
<comment type="caution">
    <text evidence="1">The sequence shown here is derived from an EMBL/GenBank/DDBJ whole genome shotgun (WGS) entry which is preliminary data.</text>
</comment>
<dbReference type="InterPro" id="IPR014784">
    <property type="entry name" value="Cu2_ascorb_mOase-like_C"/>
</dbReference>
<dbReference type="RefSeq" id="WP_153258292.1">
    <property type="nucleotide sequence ID" value="NZ_JMCC02000026.1"/>
</dbReference>